<dbReference type="PANTHER" id="PTHR12636">
    <property type="entry name" value="NEP1/MRA1"/>
    <property type="match status" value="1"/>
</dbReference>
<comment type="caution">
    <text evidence="9">The sequence shown here is derived from an EMBL/GenBank/DDBJ whole genome shotgun (WGS) entry which is preliminary data.</text>
</comment>
<sequence>MEDDKLIEIKPYVRISRTFKQFSGVMLQLLQKLSISAAGKREKLMLMIKNPVTQY</sequence>
<dbReference type="InterPro" id="IPR029026">
    <property type="entry name" value="tRNA_m1G_MTases_N"/>
</dbReference>
<dbReference type="GO" id="GO:0070037">
    <property type="term" value="F:rRNA (pseudouridine) methyltransferase activity"/>
    <property type="evidence" value="ECO:0007669"/>
    <property type="project" value="InterPro"/>
</dbReference>
<keyword evidence="10" id="KW-1185">Reference proteome</keyword>
<dbReference type="Pfam" id="PF03587">
    <property type="entry name" value="EMG1"/>
    <property type="match status" value="1"/>
</dbReference>
<keyword evidence="5 9" id="KW-0808">Transferase</keyword>
<dbReference type="SUPFAM" id="SSF75217">
    <property type="entry name" value="alpha/beta knot"/>
    <property type="match status" value="1"/>
</dbReference>
<keyword evidence="6" id="KW-0949">S-adenosyl-L-methionine</keyword>
<name>A0A2P6RTL3_ROSCH</name>
<dbReference type="EC" id="2.1.1.260" evidence="9"/>
<dbReference type="GO" id="GO:0070475">
    <property type="term" value="P:rRNA base methylation"/>
    <property type="evidence" value="ECO:0007669"/>
    <property type="project" value="InterPro"/>
</dbReference>
<dbReference type="InterPro" id="IPR005304">
    <property type="entry name" value="Rbsml_bgen_MeTrfase_EMG1/NEP1"/>
</dbReference>
<comment type="similarity">
    <text evidence="1">Belongs to the class IV-like SAM-binding methyltransferase superfamily. RNA methyltransferase NEP1 family.</text>
</comment>
<dbReference type="GO" id="GO:0032040">
    <property type="term" value="C:small-subunit processome"/>
    <property type="evidence" value="ECO:0007669"/>
    <property type="project" value="TreeGrafter"/>
</dbReference>
<dbReference type="Gene3D" id="3.40.1280.10">
    <property type="match status" value="1"/>
</dbReference>
<dbReference type="EMBL" id="PDCK01000040">
    <property type="protein sequence ID" value="PRQ49755.1"/>
    <property type="molecule type" value="Genomic_DNA"/>
</dbReference>
<dbReference type="STRING" id="74649.A0A2P6RTL3"/>
<dbReference type="Proteomes" id="UP000238479">
    <property type="component" value="Chromosome 2"/>
</dbReference>
<evidence type="ECO:0000313" key="10">
    <source>
        <dbReference type="Proteomes" id="UP000238479"/>
    </source>
</evidence>
<evidence type="ECO:0000256" key="1">
    <source>
        <dbReference type="ARBA" id="ARBA00008115"/>
    </source>
</evidence>
<keyword evidence="7" id="KW-0699">rRNA-binding</keyword>
<gene>
    <name evidence="9" type="ORF">RchiOBHm_Chr2g0125441</name>
</gene>
<organism evidence="9 10">
    <name type="scientific">Rosa chinensis</name>
    <name type="common">China rose</name>
    <dbReference type="NCBI Taxonomy" id="74649"/>
    <lineage>
        <taxon>Eukaryota</taxon>
        <taxon>Viridiplantae</taxon>
        <taxon>Streptophyta</taxon>
        <taxon>Embryophyta</taxon>
        <taxon>Tracheophyta</taxon>
        <taxon>Spermatophyta</taxon>
        <taxon>Magnoliopsida</taxon>
        <taxon>eudicotyledons</taxon>
        <taxon>Gunneridae</taxon>
        <taxon>Pentapetalae</taxon>
        <taxon>rosids</taxon>
        <taxon>fabids</taxon>
        <taxon>Rosales</taxon>
        <taxon>Rosaceae</taxon>
        <taxon>Rosoideae</taxon>
        <taxon>Rosoideae incertae sedis</taxon>
        <taxon>Rosa</taxon>
    </lineage>
</organism>
<dbReference type="AlphaFoldDB" id="A0A2P6RTL3"/>
<accession>A0A2P6RTL3</accession>
<evidence type="ECO:0000256" key="8">
    <source>
        <dbReference type="ARBA" id="ARBA00022884"/>
    </source>
</evidence>
<evidence type="ECO:0000256" key="4">
    <source>
        <dbReference type="ARBA" id="ARBA00022603"/>
    </source>
</evidence>
<reference evidence="9 10" key="1">
    <citation type="journal article" date="2018" name="Nat. Genet.">
        <title>The Rosa genome provides new insights in the design of modern roses.</title>
        <authorList>
            <person name="Bendahmane M."/>
        </authorList>
    </citation>
    <scope>NUCLEOTIDE SEQUENCE [LARGE SCALE GENOMIC DNA]</scope>
    <source>
        <strain evidence="10">cv. Old Blush</strain>
    </source>
</reference>
<keyword evidence="3" id="KW-0698">rRNA processing</keyword>
<keyword evidence="8" id="KW-0694">RNA-binding</keyword>
<dbReference type="InterPro" id="IPR029028">
    <property type="entry name" value="Alpha/beta_knot_MTases"/>
</dbReference>
<evidence type="ECO:0000256" key="6">
    <source>
        <dbReference type="ARBA" id="ARBA00022691"/>
    </source>
</evidence>
<proteinExistence type="inferred from homology"/>
<keyword evidence="4 9" id="KW-0489">Methyltransferase</keyword>
<dbReference type="GO" id="GO:0019843">
    <property type="term" value="F:rRNA binding"/>
    <property type="evidence" value="ECO:0007669"/>
    <property type="project" value="UniProtKB-KW"/>
</dbReference>
<evidence type="ECO:0000256" key="5">
    <source>
        <dbReference type="ARBA" id="ARBA00022679"/>
    </source>
</evidence>
<dbReference type="Gramene" id="PRQ49755">
    <property type="protein sequence ID" value="PRQ49755"/>
    <property type="gene ID" value="RchiOBHm_Chr2g0125441"/>
</dbReference>
<evidence type="ECO:0000256" key="3">
    <source>
        <dbReference type="ARBA" id="ARBA00022552"/>
    </source>
</evidence>
<evidence type="ECO:0000313" key="9">
    <source>
        <dbReference type="EMBL" id="PRQ49755.1"/>
    </source>
</evidence>
<keyword evidence="2" id="KW-0690">Ribosome biogenesis</keyword>
<evidence type="ECO:0000256" key="7">
    <source>
        <dbReference type="ARBA" id="ARBA00022730"/>
    </source>
</evidence>
<evidence type="ECO:0000256" key="2">
    <source>
        <dbReference type="ARBA" id="ARBA00022517"/>
    </source>
</evidence>
<protein>
    <submittedName>
        <fullName evidence="9">Putative rRNA small subunit pseudouridine methyltransferase Nep1</fullName>
        <ecNumber evidence="9">2.1.1.260</ecNumber>
    </submittedName>
</protein>
<dbReference type="PANTHER" id="PTHR12636:SF5">
    <property type="entry name" value="RIBOSOMAL RNA SMALL SUBUNIT METHYLTRANSFERASE NEP1"/>
    <property type="match status" value="1"/>
</dbReference>